<reference evidence="2 3" key="1">
    <citation type="submission" date="2017-11" db="EMBL/GenBank/DDBJ databases">
        <title>Complete genome sequence of Sphingomonas sp. Strain Cra20, a psychrotolerant potential plant growth promoting rhizobacteria.</title>
        <authorList>
            <person name="Luo Y."/>
        </authorList>
    </citation>
    <scope>NUCLEOTIDE SEQUENCE [LARGE SCALE GENOMIC DNA]</scope>
    <source>
        <strain evidence="2 3">Cra20</strain>
    </source>
</reference>
<accession>A0A2K8MC21</accession>
<evidence type="ECO:0000313" key="2">
    <source>
        <dbReference type="EMBL" id="ATY31435.1"/>
    </source>
</evidence>
<dbReference type="SUPFAM" id="SSF48452">
    <property type="entry name" value="TPR-like"/>
    <property type="match status" value="1"/>
</dbReference>
<dbReference type="AlphaFoldDB" id="A0A2K8MC21"/>
<protein>
    <recommendedName>
        <fullName evidence="4">Tetratricopeptide repeat protein</fullName>
    </recommendedName>
</protein>
<sequence length="253" mass="27580">MPFLVVIGLQVICIVHLMRTGRNPLWLTALIFLPVVSAIAYLIVEVLPGMGSNRHVRTVRAKAIDTIDPERELRAARDALGLADTAANRLRVADALAGLGRHGEAVPLYRESIAMTPGEPDVRSQSKLALSLFESGQAADALALLDAIPTPLGQSERDRQALLRARVLDHLGSKQEALDLYADLVTRMPGEEARCRYAALLIEQGREGRALGVLEEVEGRMRRLSRHQRAADAGMYRWATEALAGLRAKGVGQ</sequence>
<evidence type="ECO:0000256" key="1">
    <source>
        <dbReference type="SAM" id="Phobius"/>
    </source>
</evidence>
<proteinExistence type="predicted"/>
<dbReference type="KEGG" id="sphc:CVN68_05095"/>
<keyword evidence="1" id="KW-0812">Transmembrane</keyword>
<gene>
    <name evidence="2" type="ORF">CVN68_05095</name>
</gene>
<dbReference type="RefSeq" id="WP_100281246.1">
    <property type="nucleotide sequence ID" value="NZ_CP024923.1"/>
</dbReference>
<dbReference type="InterPro" id="IPR011990">
    <property type="entry name" value="TPR-like_helical_dom_sf"/>
</dbReference>
<keyword evidence="1" id="KW-0472">Membrane</keyword>
<dbReference type="EMBL" id="CP024923">
    <property type="protein sequence ID" value="ATY31435.1"/>
    <property type="molecule type" value="Genomic_DNA"/>
</dbReference>
<dbReference type="Pfam" id="PF14559">
    <property type="entry name" value="TPR_19"/>
    <property type="match status" value="1"/>
</dbReference>
<name>A0A2K8MC21_9SPHN</name>
<dbReference type="OrthoDB" id="7559170at2"/>
<dbReference type="Gene3D" id="1.25.40.10">
    <property type="entry name" value="Tetratricopeptide repeat domain"/>
    <property type="match status" value="1"/>
</dbReference>
<dbReference type="Proteomes" id="UP000229081">
    <property type="component" value="Chromosome"/>
</dbReference>
<evidence type="ECO:0008006" key="4">
    <source>
        <dbReference type="Google" id="ProtNLM"/>
    </source>
</evidence>
<organism evidence="2 3">
    <name type="scientific">Sphingomonas psychrotolerans</name>
    <dbReference type="NCBI Taxonomy" id="1327635"/>
    <lineage>
        <taxon>Bacteria</taxon>
        <taxon>Pseudomonadati</taxon>
        <taxon>Pseudomonadota</taxon>
        <taxon>Alphaproteobacteria</taxon>
        <taxon>Sphingomonadales</taxon>
        <taxon>Sphingomonadaceae</taxon>
        <taxon>Sphingomonas</taxon>
    </lineage>
</organism>
<dbReference type="PIRSF" id="PIRSF030959">
    <property type="entry name" value="UCP030959"/>
    <property type="match status" value="1"/>
</dbReference>
<evidence type="ECO:0000313" key="3">
    <source>
        <dbReference type="Proteomes" id="UP000229081"/>
    </source>
</evidence>
<keyword evidence="1" id="KW-1133">Transmembrane helix</keyword>
<feature type="transmembrane region" description="Helical" evidence="1">
    <location>
        <begin position="27"/>
        <end position="47"/>
    </location>
</feature>
<keyword evidence="3" id="KW-1185">Reference proteome</keyword>
<dbReference type="InterPro" id="IPR014562">
    <property type="entry name" value="UCP030959_TPR_rpt-cont"/>
</dbReference>